<name>A0AAD7ECP6_9AGAR</name>
<feature type="chain" id="PRO_5042167514" description="Secreted protein" evidence="1">
    <location>
        <begin position="19"/>
        <end position="73"/>
    </location>
</feature>
<protein>
    <recommendedName>
        <fullName evidence="4">Secreted protein</fullName>
    </recommendedName>
</protein>
<dbReference type="EMBL" id="JARIHO010000070">
    <property type="protein sequence ID" value="KAJ7312737.1"/>
    <property type="molecule type" value="Genomic_DNA"/>
</dbReference>
<comment type="caution">
    <text evidence="2">The sequence shown here is derived from an EMBL/GenBank/DDBJ whole genome shotgun (WGS) entry which is preliminary data.</text>
</comment>
<keyword evidence="1" id="KW-0732">Signal</keyword>
<evidence type="ECO:0000313" key="3">
    <source>
        <dbReference type="Proteomes" id="UP001218218"/>
    </source>
</evidence>
<accession>A0AAD7ECP6</accession>
<dbReference type="Proteomes" id="UP001218218">
    <property type="component" value="Unassembled WGS sequence"/>
</dbReference>
<proteinExistence type="predicted"/>
<evidence type="ECO:0000256" key="1">
    <source>
        <dbReference type="SAM" id="SignalP"/>
    </source>
</evidence>
<reference evidence="2" key="1">
    <citation type="submission" date="2023-03" db="EMBL/GenBank/DDBJ databases">
        <title>Massive genome expansion in bonnet fungi (Mycena s.s.) driven by repeated elements and novel gene families across ecological guilds.</title>
        <authorList>
            <consortium name="Lawrence Berkeley National Laboratory"/>
            <person name="Harder C.B."/>
            <person name="Miyauchi S."/>
            <person name="Viragh M."/>
            <person name="Kuo A."/>
            <person name="Thoen E."/>
            <person name="Andreopoulos B."/>
            <person name="Lu D."/>
            <person name="Skrede I."/>
            <person name="Drula E."/>
            <person name="Henrissat B."/>
            <person name="Morin E."/>
            <person name="Kohler A."/>
            <person name="Barry K."/>
            <person name="LaButti K."/>
            <person name="Morin E."/>
            <person name="Salamov A."/>
            <person name="Lipzen A."/>
            <person name="Mereny Z."/>
            <person name="Hegedus B."/>
            <person name="Baldrian P."/>
            <person name="Stursova M."/>
            <person name="Weitz H."/>
            <person name="Taylor A."/>
            <person name="Grigoriev I.V."/>
            <person name="Nagy L.G."/>
            <person name="Martin F."/>
            <person name="Kauserud H."/>
        </authorList>
    </citation>
    <scope>NUCLEOTIDE SEQUENCE</scope>
    <source>
        <strain evidence="2">CBHHK002</strain>
    </source>
</reference>
<evidence type="ECO:0000313" key="2">
    <source>
        <dbReference type="EMBL" id="KAJ7312737.1"/>
    </source>
</evidence>
<evidence type="ECO:0008006" key="4">
    <source>
        <dbReference type="Google" id="ProtNLM"/>
    </source>
</evidence>
<dbReference type="AlphaFoldDB" id="A0AAD7ECP6"/>
<sequence length="73" mass="8333">MMWMIIISLPSIFVCLLIDTLEHDNPPHIIFSASSAQNARTTKETLAPRRPPACLMRQFGHGCRSIRLRIRCV</sequence>
<organism evidence="2 3">
    <name type="scientific">Mycena albidolilacea</name>
    <dbReference type="NCBI Taxonomy" id="1033008"/>
    <lineage>
        <taxon>Eukaryota</taxon>
        <taxon>Fungi</taxon>
        <taxon>Dikarya</taxon>
        <taxon>Basidiomycota</taxon>
        <taxon>Agaricomycotina</taxon>
        <taxon>Agaricomycetes</taxon>
        <taxon>Agaricomycetidae</taxon>
        <taxon>Agaricales</taxon>
        <taxon>Marasmiineae</taxon>
        <taxon>Mycenaceae</taxon>
        <taxon>Mycena</taxon>
    </lineage>
</organism>
<keyword evidence="3" id="KW-1185">Reference proteome</keyword>
<gene>
    <name evidence="2" type="ORF">DFH08DRAFT_444842</name>
</gene>
<feature type="signal peptide" evidence="1">
    <location>
        <begin position="1"/>
        <end position="18"/>
    </location>
</feature>